<dbReference type="Pfam" id="PF09179">
    <property type="entry name" value="TilS"/>
    <property type="match status" value="1"/>
</dbReference>
<dbReference type="PANTHER" id="PTHR43033:SF1">
    <property type="entry name" value="TRNA(ILE)-LYSIDINE SYNTHASE-RELATED"/>
    <property type="match status" value="1"/>
</dbReference>
<evidence type="ECO:0000313" key="10">
    <source>
        <dbReference type="EMBL" id="GLQ31162.1"/>
    </source>
</evidence>
<dbReference type="InterPro" id="IPR011063">
    <property type="entry name" value="TilS/TtcA_N"/>
</dbReference>
<dbReference type="SUPFAM" id="SSF52402">
    <property type="entry name" value="Adenine nucleotide alpha hydrolases-like"/>
    <property type="match status" value="1"/>
</dbReference>
<dbReference type="Pfam" id="PF01171">
    <property type="entry name" value="ATP_bind_3"/>
    <property type="match status" value="1"/>
</dbReference>
<proteinExistence type="inferred from homology"/>
<dbReference type="Gene3D" id="1.20.59.20">
    <property type="match status" value="1"/>
</dbReference>
<comment type="caution">
    <text evidence="10">The sequence shown here is derived from an EMBL/GenBank/DDBJ whole genome shotgun (WGS) entry which is preliminary data.</text>
</comment>
<feature type="domain" description="Lysidine-tRNA(Ile) synthetase C-terminal" evidence="9">
    <location>
        <begin position="370"/>
        <end position="443"/>
    </location>
</feature>
<keyword evidence="11" id="KW-1185">Reference proteome</keyword>
<dbReference type="NCBIfam" id="TIGR02433">
    <property type="entry name" value="lysidine_TilS_C"/>
    <property type="match status" value="1"/>
</dbReference>
<evidence type="ECO:0000256" key="2">
    <source>
        <dbReference type="ARBA" id="ARBA00022490"/>
    </source>
</evidence>
<keyword evidence="4 8" id="KW-0819">tRNA processing</keyword>
<evidence type="ECO:0000313" key="11">
    <source>
        <dbReference type="Proteomes" id="UP001161389"/>
    </source>
</evidence>
<dbReference type="CDD" id="cd01992">
    <property type="entry name" value="TilS_N"/>
    <property type="match status" value="1"/>
</dbReference>
<dbReference type="GO" id="GO:0005524">
    <property type="term" value="F:ATP binding"/>
    <property type="evidence" value="ECO:0007669"/>
    <property type="project" value="UniProtKB-UniRule"/>
</dbReference>
<dbReference type="SUPFAM" id="SSF82829">
    <property type="entry name" value="MesJ substrate recognition domain-like"/>
    <property type="match status" value="1"/>
</dbReference>
<evidence type="ECO:0000256" key="1">
    <source>
        <dbReference type="ARBA" id="ARBA00004496"/>
    </source>
</evidence>
<dbReference type="NCBIfam" id="TIGR02432">
    <property type="entry name" value="lysidine_TilS_N"/>
    <property type="match status" value="1"/>
</dbReference>
<evidence type="ECO:0000259" key="9">
    <source>
        <dbReference type="SMART" id="SM00977"/>
    </source>
</evidence>
<dbReference type="InterPro" id="IPR014729">
    <property type="entry name" value="Rossmann-like_a/b/a_fold"/>
</dbReference>
<dbReference type="InterPro" id="IPR015262">
    <property type="entry name" value="tRNA_Ile_lys_synt_subst-bd"/>
</dbReference>
<dbReference type="SMART" id="SM00977">
    <property type="entry name" value="TilS_C"/>
    <property type="match status" value="1"/>
</dbReference>
<comment type="similarity">
    <text evidence="8">Belongs to the tRNA(Ile)-lysidine synthase family.</text>
</comment>
<dbReference type="GO" id="GO:0005737">
    <property type="term" value="C:cytoplasm"/>
    <property type="evidence" value="ECO:0007669"/>
    <property type="project" value="UniProtKB-SubCell"/>
</dbReference>
<keyword evidence="5 8" id="KW-0547">Nucleotide-binding</keyword>
<evidence type="ECO:0000256" key="3">
    <source>
        <dbReference type="ARBA" id="ARBA00022598"/>
    </source>
</evidence>
<comment type="domain">
    <text evidence="8">The N-terminal region contains the highly conserved SGGXDS motif, predicted to be a P-loop motif involved in ATP binding.</text>
</comment>
<dbReference type="InterPro" id="IPR012795">
    <property type="entry name" value="tRNA_Ile_lys_synt_N"/>
</dbReference>
<evidence type="ECO:0000256" key="7">
    <source>
        <dbReference type="ARBA" id="ARBA00048539"/>
    </source>
</evidence>
<name>A0AA37S8G0_9GAMM</name>
<keyword evidence="2 8" id="KW-0963">Cytoplasm</keyword>
<accession>A0AA37S8G0</accession>
<reference evidence="10" key="2">
    <citation type="submission" date="2023-01" db="EMBL/GenBank/DDBJ databases">
        <title>Draft genome sequence of Litoribrevibacter albus strain NBRC 110071.</title>
        <authorList>
            <person name="Sun Q."/>
            <person name="Mori K."/>
        </authorList>
    </citation>
    <scope>NUCLEOTIDE SEQUENCE</scope>
    <source>
        <strain evidence="10">NBRC 110071</strain>
    </source>
</reference>
<comment type="function">
    <text evidence="8">Ligates lysine onto the cytidine present at position 34 of the AUA codon-specific tRNA(Ile) that contains the anticodon CAU, in an ATP-dependent manner. Cytidine is converted to lysidine, thus changing the amino acid specificity of the tRNA from methionine to isoleucine.</text>
</comment>
<keyword evidence="6 8" id="KW-0067">ATP-binding</keyword>
<dbReference type="EMBL" id="BSNM01000011">
    <property type="protein sequence ID" value="GLQ31162.1"/>
    <property type="molecule type" value="Genomic_DNA"/>
</dbReference>
<evidence type="ECO:0000256" key="6">
    <source>
        <dbReference type="ARBA" id="ARBA00022840"/>
    </source>
</evidence>
<reference evidence="10" key="1">
    <citation type="journal article" date="2014" name="Int. J. Syst. Evol. Microbiol.">
        <title>Complete genome sequence of Corynebacterium casei LMG S-19264T (=DSM 44701T), isolated from a smear-ripened cheese.</title>
        <authorList>
            <consortium name="US DOE Joint Genome Institute (JGI-PGF)"/>
            <person name="Walter F."/>
            <person name="Albersmeier A."/>
            <person name="Kalinowski J."/>
            <person name="Ruckert C."/>
        </authorList>
    </citation>
    <scope>NUCLEOTIDE SEQUENCE</scope>
    <source>
        <strain evidence="10">NBRC 110071</strain>
    </source>
</reference>
<dbReference type="InterPro" id="IPR012796">
    <property type="entry name" value="Lysidine-tRNA-synth_C"/>
</dbReference>
<organism evidence="10 11">
    <name type="scientific">Litoribrevibacter albus</name>
    <dbReference type="NCBI Taxonomy" id="1473156"/>
    <lineage>
        <taxon>Bacteria</taxon>
        <taxon>Pseudomonadati</taxon>
        <taxon>Pseudomonadota</taxon>
        <taxon>Gammaproteobacteria</taxon>
        <taxon>Oceanospirillales</taxon>
        <taxon>Oceanospirillaceae</taxon>
        <taxon>Litoribrevibacter</taxon>
    </lineage>
</organism>
<comment type="catalytic activity">
    <reaction evidence="7 8">
        <text>cytidine(34) in tRNA(Ile2) + L-lysine + ATP = lysidine(34) in tRNA(Ile2) + AMP + diphosphate + H(+)</text>
        <dbReference type="Rhea" id="RHEA:43744"/>
        <dbReference type="Rhea" id="RHEA-COMP:10625"/>
        <dbReference type="Rhea" id="RHEA-COMP:10670"/>
        <dbReference type="ChEBI" id="CHEBI:15378"/>
        <dbReference type="ChEBI" id="CHEBI:30616"/>
        <dbReference type="ChEBI" id="CHEBI:32551"/>
        <dbReference type="ChEBI" id="CHEBI:33019"/>
        <dbReference type="ChEBI" id="CHEBI:82748"/>
        <dbReference type="ChEBI" id="CHEBI:83665"/>
        <dbReference type="ChEBI" id="CHEBI:456215"/>
        <dbReference type="EC" id="6.3.4.19"/>
    </reaction>
</comment>
<evidence type="ECO:0000256" key="5">
    <source>
        <dbReference type="ARBA" id="ARBA00022741"/>
    </source>
</evidence>
<dbReference type="InterPro" id="IPR012094">
    <property type="entry name" value="tRNA_Ile_lys_synt"/>
</dbReference>
<dbReference type="GO" id="GO:0032267">
    <property type="term" value="F:tRNA(Ile)-lysidine synthase activity"/>
    <property type="evidence" value="ECO:0007669"/>
    <property type="project" value="UniProtKB-EC"/>
</dbReference>
<protein>
    <recommendedName>
        <fullName evidence="8">tRNA(Ile)-lysidine synthase</fullName>
        <ecNumber evidence="8">6.3.4.19</ecNumber>
    </recommendedName>
    <alternativeName>
        <fullName evidence="8">tRNA(Ile)-2-lysyl-cytidine synthase</fullName>
    </alternativeName>
    <alternativeName>
        <fullName evidence="8">tRNA(Ile)-lysidine synthetase</fullName>
    </alternativeName>
</protein>
<dbReference type="PANTHER" id="PTHR43033">
    <property type="entry name" value="TRNA(ILE)-LYSIDINE SYNTHASE-RELATED"/>
    <property type="match status" value="1"/>
</dbReference>
<dbReference type="Pfam" id="PF11734">
    <property type="entry name" value="TilS_C"/>
    <property type="match status" value="1"/>
</dbReference>
<sequence length="445" mass="51400">MNQKHSSDLSDRFSNQIHDLLNTNHVSGWCVAFSGGLDSRVLLDLLVASSSDLPVRILHVHHGISENADDWVEFCQTTAESYSGNIEAIIERVSVDIRGSFEENARKARYQVFESTLKPNEVLLMGHHLNDQAETFLQRLARGSGLTGLSGIPKKRALNQGLLFRPLIDESREDLKSYAQRRNLHWVEDESNAFEAYDRNYLRHQILPTFIARWPRFLNSVSRSVKVISQDAENLAYYRDQWLDQYRSLEALDLNALSELPESEQCGLLSHWVRRRSGYSLSNEQLRVLLNEVIHSPQDAKAVLRVGEFEYRRFQNRLYLVPSRQHLDLSHWRCSIKLEENCSGELFLPDGSHLIFEPAVSGQRITHSQIEVCYRKGGEHFRPVGHSQSKDLKKWFQEQAIPPWQRSNIPLLYSNQTLLAVADLAFDQLCVCEDDRLGWKVVWHR</sequence>
<dbReference type="AlphaFoldDB" id="A0AA37S8G0"/>
<evidence type="ECO:0000256" key="8">
    <source>
        <dbReference type="HAMAP-Rule" id="MF_01161"/>
    </source>
</evidence>
<gene>
    <name evidence="8 10" type="primary">tilS</name>
    <name evidence="10" type="ORF">GCM10007876_16410</name>
</gene>
<dbReference type="RefSeq" id="WP_284380663.1">
    <property type="nucleotide sequence ID" value="NZ_BSNM01000011.1"/>
</dbReference>
<dbReference type="GO" id="GO:0006400">
    <property type="term" value="P:tRNA modification"/>
    <property type="evidence" value="ECO:0007669"/>
    <property type="project" value="UniProtKB-UniRule"/>
</dbReference>
<dbReference type="Proteomes" id="UP001161389">
    <property type="component" value="Unassembled WGS sequence"/>
</dbReference>
<comment type="subcellular location">
    <subcellularLocation>
        <location evidence="1 8">Cytoplasm</location>
    </subcellularLocation>
</comment>
<dbReference type="EC" id="6.3.4.19" evidence="8"/>
<dbReference type="SUPFAM" id="SSF56037">
    <property type="entry name" value="PheT/TilS domain"/>
    <property type="match status" value="1"/>
</dbReference>
<feature type="binding site" evidence="8">
    <location>
        <begin position="34"/>
        <end position="39"/>
    </location>
    <ligand>
        <name>ATP</name>
        <dbReference type="ChEBI" id="CHEBI:30616"/>
    </ligand>
</feature>
<evidence type="ECO:0000256" key="4">
    <source>
        <dbReference type="ARBA" id="ARBA00022694"/>
    </source>
</evidence>
<dbReference type="HAMAP" id="MF_01161">
    <property type="entry name" value="tRNA_Ile_lys_synt"/>
    <property type="match status" value="1"/>
</dbReference>
<keyword evidence="3 8" id="KW-0436">Ligase</keyword>
<dbReference type="Gene3D" id="3.40.50.620">
    <property type="entry name" value="HUPs"/>
    <property type="match status" value="1"/>
</dbReference>